<feature type="domain" description="Endonuclease/exonuclease/phosphatase" evidence="1">
    <location>
        <begin position="1"/>
        <end position="222"/>
    </location>
</feature>
<dbReference type="SUPFAM" id="SSF56219">
    <property type="entry name" value="DNase I-like"/>
    <property type="match status" value="1"/>
</dbReference>
<dbReference type="OrthoDB" id="5447300at2"/>
<evidence type="ECO:0000313" key="3">
    <source>
        <dbReference type="Proteomes" id="UP000263900"/>
    </source>
</evidence>
<dbReference type="EMBL" id="CP032157">
    <property type="protein sequence ID" value="AXY78593.1"/>
    <property type="molecule type" value="Genomic_DNA"/>
</dbReference>
<keyword evidence="2" id="KW-0255">Endonuclease</keyword>
<dbReference type="Gene3D" id="3.60.10.10">
    <property type="entry name" value="Endonuclease/exonuclease/phosphatase"/>
    <property type="match status" value="1"/>
</dbReference>
<dbReference type="GO" id="GO:0016020">
    <property type="term" value="C:membrane"/>
    <property type="evidence" value="ECO:0007669"/>
    <property type="project" value="GOC"/>
</dbReference>
<accession>A0A3B7MYE5</accession>
<dbReference type="Proteomes" id="UP000263900">
    <property type="component" value="Chromosome"/>
</dbReference>
<dbReference type="KEGG" id="pseg:D3H65_10380"/>
<evidence type="ECO:0000259" key="1">
    <source>
        <dbReference type="Pfam" id="PF03372"/>
    </source>
</evidence>
<dbReference type="InterPro" id="IPR005135">
    <property type="entry name" value="Endo/exonuclease/phosphatase"/>
</dbReference>
<dbReference type="Pfam" id="PF03372">
    <property type="entry name" value="Exo_endo_phos"/>
    <property type="match status" value="1"/>
</dbReference>
<keyword evidence="2" id="KW-0540">Nuclease</keyword>
<protein>
    <submittedName>
        <fullName evidence="2">Endonuclease</fullName>
    </submittedName>
</protein>
<dbReference type="GO" id="GO:0004519">
    <property type="term" value="F:endonuclease activity"/>
    <property type="evidence" value="ECO:0007669"/>
    <property type="project" value="UniProtKB-KW"/>
</dbReference>
<organism evidence="2 3">
    <name type="scientific">Paraflavitalea soli</name>
    <dbReference type="NCBI Taxonomy" id="2315862"/>
    <lineage>
        <taxon>Bacteria</taxon>
        <taxon>Pseudomonadati</taxon>
        <taxon>Bacteroidota</taxon>
        <taxon>Chitinophagia</taxon>
        <taxon>Chitinophagales</taxon>
        <taxon>Chitinophagaceae</taxon>
        <taxon>Paraflavitalea</taxon>
    </lineage>
</organism>
<keyword evidence="2" id="KW-0378">Hydrolase</keyword>
<gene>
    <name evidence="2" type="ORF">D3H65_10380</name>
</gene>
<name>A0A3B7MYE5_9BACT</name>
<proteinExistence type="predicted"/>
<dbReference type="InterPro" id="IPR051916">
    <property type="entry name" value="GPI-anchor_lipid_remodeler"/>
</dbReference>
<keyword evidence="3" id="KW-1185">Reference proteome</keyword>
<dbReference type="GO" id="GO:0006506">
    <property type="term" value="P:GPI anchor biosynthetic process"/>
    <property type="evidence" value="ECO:0007669"/>
    <property type="project" value="TreeGrafter"/>
</dbReference>
<sequence length="234" mass="25397">MSYNIHHANPPSKAGLIDVDAIAAVINKYKPDVVALQEVDVNTKRSGMNEAVVLAEKTKMNFYFAKAIDHEGGDYGVAILSRYSLSGGTTHKLPTAEGTKGEPRVLATAIIEVNGKKLVLACTHLDAQRNDTNRVLQINAITGILQQETNPVVLAGDLNATPGGAVINTLDQHFTRTCTQNCGFTIPQVNPTKTIDFIAYKPSTNFTVLSHTVIDEQYASDHLPVIVTLKIFRE</sequence>
<dbReference type="AlphaFoldDB" id="A0A3B7MYE5"/>
<reference evidence="2 3" key="1">
    <citation type="submission" date="2018-09" db="EMBL/GenBank/DDBJ databases">
        <title>Genome sequencing of strain 6GH32-13.</title>
        <authorList>
            <person name="Weon H.-Y."/>
            <person name="Heo J."/>
            <person name="Kwon S.-W."/>
        </authorList>
    </citation>
    <scope>NUCLEOTIDE SEQUENCE [LARGE SCALE GENOMIC DNA]</scope>
    <source>
        <strain evidence="2 3">5GH32-13</strain>
    </source>
</reference>
<dbReference type="PANTHER" id="PTHR14859">
    <property type="entry name" value="CALCOFLUOR WHITE HYPERSENSITIVE PROTEIN PRECURSOR"/>
    <property type="match status" value="1"/>
</dbReference>
<dbReference type="InterPro" id="IPR036691">
    <property type="entry name" value="Endo/exonu/phosph_ase_sf"/>
</dbReference>
<evidence type="ECO:0000313" key="2">
    <source>
        <dbReference type="EMBL" id="AXY78593.1"/>
    </source>
</evidence>
<dbReference type="PANTHER" id="PTHR14859:SF15">
    <property type="entry name" value="ENDONUCLEASE_EXONUCLEASE_PHOSPHATASE DOMAIN-CONTAINING PROTEIN"/>
    <property type="match status" value="1"/>
</dbReference>